<dbReference type="RefSeq" id="WP_079510466.1">
    <property type="nucleotide sequence ID" value="NZ_FUYL01000001.1"/>
</dbReference>
<accession>A0A1T4ZQG5</accession>
<gene>
    <name evidence="2" type="ORF">SAMN05660866_00127</name>
</gene>
<evidence type="ECO:0000313" key="3">
    <source>
        <dbReference type="Proteomes" id="UP000190339"/>
    </source>
</evidence>
<dbReference type="STRING" id="561365.SAMN05660866_00127"/>
<sequence length="271" mass="30759">MEKKILIFVLFSITVVVNAVGQNAMRSTPGKKDMGKKAIELFNGNNLDGWYTFLQNRGRDDDPKKVFTVKDGMIRISGEEWGCITTDTEYENYRLITEFKWGQTTYAPRLKNARDCGILLHSQGEDGNSQGIWMTSIECQIIEGGTGDFIVVGDGSNKFEITCTVAKEKQGNSFVFQPEGRKVTINENRINWYSRDPNWKDVLDFRGENDIEKPVGEWNLLECVVKDGEIAVFLNGVLVNKATDVKPRKGRIQIQSESAEIFFRRVDLLPQ</sequence>
<evidence type="ECO:0000313" key="2">
    <source>
        <dbReference type="EMBL" id="SKB24992.1"/>
    </source>
</evidence>
<feature type="domain" description="3-keto-alpha-glucoside-1,2-lyase/3-keto-2-hydroxy-glucal hydratase" evidence="1">
    <location>
        <begin position="38"/>
        <end position="267"/>
    </location>
</feature>
<dbReference type="Pfam" id="PF06439">
    <property type="entry name" value="3keto-disac_hyd"/>
    <property type="match status" value="1"/>
</dbReference>
<organism evidence="2 3">
    <name type="scientific">Maribacter arcticus</name>
    <dbReference type="NCBI Taxonomy" id="561365"/>
    <lineage>
        <taxon>Bacteria</taxon>
        <taxon>Pseudomonadati</taxon>
        <taxon>Bacteroidota</taxon>
        <taxon>Flavobacteriia</taxon>
        <taxon>Flavobacteriales</taxon>
        <taxon>Flavobacteriaceae</taxon>
        <taxon>Maribacter</taxon>
    </lineage>
</organism>
<proteinExistence type="predicted"/>
<dbReference type="EMBL" id="FUYL01000001">
    <property type="protein sequence ID" value="SKB24992.1"/>
    <property type="molecule type" value="Genomic_DNA"/>
</dbReference>
<name>A0A1T4ZQG5_9FLAO</name>
<evidence type="ECO:0000259" key="1">
    <source>
        <dbReference type="Pfam" id="PF06439"/>
    </source>
</evidence>
<dbReference type="Gene3D" id="2.60.120.560">
    <property type="entry name" value="Exo-inulinase, domain 1"/>
    <property type="match status" value="1"/>
</dbReference>
<dbReference type="InterPro" id="IPR010496">
    <property type="entry name" value="AL/BT2_dom"/>
</dbReference>
<reference evidence="3" key="1">
    <citation type="submission" date="2017-02" db="EMBL/GenBank/DDBJ databases">
        <authorList>
            <person name="Varghese N."/>
            <person name="Submissions S."/>
        </authorList>
    </citation>
    <scope>NUCLEOTIDE SEQUENCE [LARGE SCALE GENOMIC DNA]</scope>
    <source>
        <strain evidence="3">DSM 23546</strain>
    </source>
</reference>
<dbReference type="Proteomes" id="UP000190339">
    <property type="component" value="Unassembled WGS sequence"/>
</dbReference>
<dbReference type="GO" id="GO:0016787">
    <property type="term" value="F:hydrolase activity"/>
    <property type="evidence" value="ECO:0007669"/>
    <property type="project" value="InterPro"/>
</dbReference>
<protein>
    <recommendedName>
        <fullName evidence="1">3-keto-alpha-glucoside-1,2-lyase/3-keto-2-hydroxy-glucal hydratase domain-containing protein</fullName>
    </recommendedName>
</protein>
<dbReference type="AlphaFoldDB" id="A0A1T4ZQG5"/>
<keyword evidence="3" id="KW-1185">Reference proteome</keyword>